<evidence type="ECO:0000313" key="2">
    <source>
        <dbReference type="EMBL" id="SFF74192.1"/>
    </source>
</evidence>
<dbReference type="InterPro" id="IPR010982">
    <property type="entry name" value="Lambda_DNA-bd_dom_sf"/>
</dbReference>
<organism evidence="2 3">
    <name type="scientific">Actinoplanes philippinensis</name>
    <dbReference type="NCBI Taxonomy" id="35752"/>
    <lineage>
        <taxon>Bacteria</taxon>
        <taxon>Bacillati</taxon>
        <taxon>Actinomycetota</taxon>
        <taxon>Actinomycetes</taxon>
        <taxon>Micromonosporales</taxon>
        <taxon>Micromonosporaceae</taxon>
        <taxon>Actinoplanes</taxon>
    </lineage>
</organism>
<dbReference type="GO" id="GO:0003677">
    <property type="term" value="F:DNA binding"/>
    <property type="evidence" value="ECO:0007669"/>
    <property type="project" value="InterPro"/>
</dbReference>
<evidence type="ECO:0000313" key="3">
    <source>
        <dbReference type="Proteomes" id="UP000199645"/>
    </source>
</evidence>
<gene>
    <name evidence="2" type="ORF">SAMN05421541_12021</name>
</gene>
<dbReference type="InterPro" id="IPR001387">
    <property type="entry name" value="Cro/C1-type_HTH"/>
</dbReference>
<accession>A0A1I2L4D1</accession>
<evidence type="ECO:0000259" key="1">
    <source>
        <dbReference type="PROSITE" id="PS50943"/>
    </source>
</evidence>
<dbReference type="Pfam" id="PF13560">
    <property type="entry name" value="HTH_31"/>
    <property type="match status" value="1"/>
</dbReference>
<dbReference type="AlphaFoldDB" id="A0A1I2L4D1"/>
<dbReference type="STRING" id="35752.SAMN05421541_12021"/>
<sequence>MLAGVSVEYLTRLEQGRYRHPSPQVLAALAGPLRLTAAERAHLYRLTRASAGPCSALVTDPLRTVRPGLRALLDQLEPAAAMLANQVGDVLACTSGFRRLAGPTGMLDGDPPNLNRFVFTDPRAREVYPDWAHVADEQVAALKDGPPRPDFTDWLTAMAGDEFTERADRVPGLPRPHGLLRLHHPQAGPLRLAYEMMTLPGDNGLRLVVHLPADEATTEALLGLAPLRLVAQ</sequence>
<dbReference type="Gene3D" id="1.10.260.40">
    <property type="entry name" value="lambda repressor-like DNA-binding domains"/>
    <property type="match status" value="1"/>
</dbReference>
<feature type="domain" description="HTH cro/C1-type" evidence="1">
    <location>
        <begin position="2"/>
        <end position="40"/>
    </location>
</feature>
<dbReference type="Pfam" id="PF17765">
    <property type="entry name" value="MLTR_LBD"/>
    <property type="match status" value="1"/>
</dbReference>
<dbReference type="PANTHER" id="PTHR35010">
    <property type="entry name" value="BLL4672 PROTEIN-RELATED"/>
    <property type="match status" value="1"/>
</dbReference>
<dbReference type="EMBL" id="FONV01000020">
    <property type="protein sequence ID" value="SFF74192.1"/>
    <property type="molecule type" value="Genomic_DNA"/>
</dbReference>
<name>A0A1I2L4D1_9ACTN</name>
<dbReference type="Proteomes" id="UP000199645">
    <property type="component" value="Unassembled WGS sequence"/>
</dbReference>
<dbReference type="PROSITE" id="PS50943">
    <property type="entry name" value="HTH_CROC1"/>
    <property type="match status" value="1"/>
</dbReference>
<dbReference type="SUPFAM" id="SSF47413">
    <property type="entry name" value="lambda repressor-like DNA-binding domains"/>
    <property type="match status" value="1"/>
</dbReference>
<dbReference type="PANTHER" id="PTHR35010:SF2">
    <property type="entry name" value="BLL4672 PROTEIN"/>
    <property type="match status" value="1"/>
</dbReference>
<keyword evidence="3" id="KW-1185">Reference proteome</keyword>
<dbReference type="Gene3D" id="3.30.450.180">
    <property type="match status" value="1"/>
</dbReference>
<protein>
    <submittedName>
        <fullName evidence="2">Helix-turn-helix domain-containing protein</fullName>
    </submittedName>
</protein>
<reference evidence="2 3" key="1">
    <citation type="submission" date="2016-10" db="EMBL/GenBank/DDBJ databases">
        <authorList>
            <person name="de Groot N.N."/>
        </authorList>
    </citation>
    <scope>NUCLEOTIDE SEQUENCE [LARGE SCALE GENOMIC DNA]</scope>
    <source>
        <strain evidence="2 3">DSM 43019</strain>
    </source>
</reference>
<dbReference type="CDD" id="cd00093">
    <property type="entry name" value="HTH_XRE"/>
    <property type="match status" value="1"/>
</dbReference>
<proteinExistence type="predicted"/>
<dbReference type="InterPro" id="IPR041413">
    <property type="entry name" value="MLTR_LBD"/>
</dbReference>